<reference evidence="5 6" key="1">
    <citation type="submission" date="2006-10" db="EMBL/GenBank/DDBJ databases">
        <title>Complete sequence of Methanosaeta thermophila PT.</title>
        <authorList>
            <consortium name="US DOE Joint Genome Institute"/>
            <person name="Copeland A."/>
            <person name="Lucas S."/>
            <person name="Lapidus A."/>
            <person name="Barry K."/>
            <person name="Detter J.C."/>
            <person name="Glavina del Rio T."/>
            <person name="Hammon N."/>
            <person name="Israni S."/>
            <person name="Pitluck S."/>
            <person name="Chain P."/>
            <person name="Malfatti S."/>
            <person name="Shin M."/>
            <person name="Vergez L."/>
            <person name="Schmutz J."/>
            <person name="Larimer F."/>
            <person name="Land M."/>
            <person name="Hauser L."/>
            <person name="Kyrpides N."/>
            <person name="Kim E."/>
            <person name="Smith K.S."/>
            <person name="Ingram-Smith C."/>
            <person name="Richardson P."/>
        </authorList>
    </citation>
    <scope>NUCLEOTIDE SEQUENCE [LARGE SCALE GENOMIC DNA]</scope>
    <source>
        <strain evidence="6">DSM 6194 / JCM 14653 / NBRC 101360 / PT</strain>
    </source>
</reference>
<dbReference type="Proteomes" id="UP000000674">
    <property type="component" value="Chromosome"/>
</dbReference>
<protein>
    <submittedName>
        <fullName evidence="5">ABC transporter related protein</fullName>
    </submittedName>
</protein>
<keyword evidence="6" id="KW-1185">Reference proteome</keyword>
<evidence type="ECO:0000313" key="5">
    <source>
        <dbReference type="EMBL" id="ABK14565.1"/>
    </source>
</evidence>
<evidence type="ECO:0000256" key="2">
    <source>
        <dbReference type="ARBA" id="ARBA00022741"/>
    </source>
</evidence>
<dbReference type="KEGG" id="mtp:Mthe_0775"/>
<dbReference type="Pfam" id="PF00005">
    <property type="entry name" value="ABC_tran"/>
    <property type="match status" value="1"/>
</dbReference>
<keyword evidence="3" id="KW-0067">ATP-binding</keyword>
<dbReference type="InterPro" id="IPR027417">
    <property type="entry name" value="P-loop_NTPase"/>
</dbReference>
<proteinExistence type="predicted"/>
<dbReference type="AlphaFoldDB" id="A0B791"/>
<dbReference type="GO" id="GO:0005524">
    <property type="term" value="F:ATP binding"/>
    <property type="evidence" value="ECO:0007669"/>
    <property type="project" value="UniProtKB-KW"/>
</dbReference>
<keyword evidence="1" id="KW-0813">Transport</keyword>
<dbReference type="SUPFAM" id="SSF52540">
    <property type="entry name" value="P-loop containing nucleoside triphosphate hydrolases"/>
    <property type="match status" value="1"/>
</dbReference>
<dbReference type="PROSITE" id="PS50893">
    <property type="entry name" value="ABC_TRANSPORTER_2"/>
    <property type="match status" value="1"/>
</dbReference>
<evidence type="ECO:0000256" key="1">
    <source>
        <dbReference type="ARBA" id="ARBA00022448"/>
    </source>
</evidence>
<dbReference type="InterPro" id="IPR003593">
    <property type="entry name" value="AAA+_ATPase"/>
</dbReference>
<name>A0B791_METTP</name>
<dbReference type="InterPro" id="IPR003439">
    <property type="entry name" value="ABC_transporter-like_ATP-bd"/>
</dbReference>
<accession>A0B791</accession>
<dbReference type="Gene3D" id="3.40.50.300">
    <property type="entry name" value="P-loop containing nucleotide triphosphate hydrolases"/>
    <property type="match status" value="1"/>
</dbReference>
<evidence type="ECO:0000259" key="4">
    <source>
        <dbReference type="PROSITE" id="PS50893"/>
    </source>
</evidence>
<dbReference type="PANTHER" id="PTHR42734">
    <property type="entry name" value="METAL TRANSPORT SYSTEM ATP-BINDING PROTEIN TM_0124-RELATED"/>
    <property type="match status" value="1"/>
</dbReference>
<dbReference type="SMART" id="SM00382">
    <property type="entry name" value="AAA"/>
    <property type="match status" value="1"/>
</dbReference>
<evidence type="ECO:0000256" key="3">
    <source>
        <dbReference type="ARBA" id="ARBA00022840"/>
    </source>
</evidence>
<dbReference type="STRING" id="349307.Mthe_0775"/>
<keyword evidence="2" id="KW-0547">Nucleotide-binding</keyword>
<dbReference type="EMBL" id="CP000477">
    <property type="protein sequence ID" value="ABK14565.1"/>
    <property type="molecule type" value="Genomic_DNA"/>
</dbReference>
<organism evidence="5 6">
    <name type="scientific">Methanothrix thermoacetophila (strain DSM 6194 / JCM 14653 / NBRC 101360 / PT)</name>
    <name type="common">Methanosaeta thermophila</name>
    <dbReference type="NCBI Taxonomy" id="349307"/>
    <lineage>
        <taxon>Archaea</taxon>
        <taxon>Methanobacteriati</taxon>
        <taxon>Methanobacteriota</taxon>
        <taxon>Stenosarchaea group</taxon>
        <taxon>Methanomicrobia</taxon>
        <taxon>Methanotrichales</taxon>
        <taxon>Methanotrichaceae</taxon>
        <taxon>Methanothrix</taxon>
    </lineage>
</organism>
<evidence type="ECO:0000313" key="6">
    <source>
        <dbReference type="Proteomes" id="UP000000674"/>
    </source>
</evidence>
<sequence length="243" mass="27230">MDMLIRLENVHTFYDGEKNSTLKGITLSIGAGEMVCVMGPNGAGKTTLLETINGILPSTGRVEVFGRDARRHGPEIRKDIGYMLQAKTFPEDTPYLVRDVVLMGRFGKIGMLRRPGRNDWNAARDAARFMEVDHLWDRPIGKLSGGQTQRVLLARLLAKNPRILLLDEPYSNLDCRAVEDVSRKICTLHTRNKLTTVMVIHDTAHVPDICDRILLLKDGRLIGDAHPDVMLPSRTFRDAFAEA</sequence>
<gene>
    <name evidence="5" type="ordered locus">Mthe_0775</name>
</gene>
<dbReference type="GO" id="GO:0016887">
    <property type="term" value="F:ATP hydrolysis activity"/>
    <property type="evidence" value="ECO:0007669"/>
    <property type="project" value="InterPro"/>
</dbReference>
<feature type="domain" description="ABC transporter" evidence="4">
    <location>
        <begin position="5"/>
        <end position="243"/>
    </location>
</feature>
<dbReference type="HOGENOM" id="CLU_000604_1_11_2"/>
<dbReference type="InterPro" id="IPR050153">
    <property type="entry name" value="Metal_Ion_Import_ABC"/>
</dbReference>